<keyword evidence="1" id="KW-0479">Metal-binding</keyword>
<feature type="binding site" evidence="1">
    <location>
        <position position="260"/>
    </location>
    <ligand>
        <name>Mg(2+)</name>
        <dbReference type="ChEBI" id="CHEBI:18420"/>
        <label>1</label>
    </ligand>
</feature>
<dbReference type="Gene3D" id="1.10.4080.10">
    <property type="entry name" value="ADP-ribosylation/Crystallin J1"/>
    <property type="match status" value="1"/>
</dbReference>
<evidence type="ECO:0000256" key="1">
    <source>
        <dbReference type="PIRSR" id="PIRSR605502-1"/>
    </source>
</evidence>
<feature type="binding site" evidence="1">
    <location>
        <position position="258"/>
    </location>
    <ligand>
        <name>Mg(2+)</name>
        <dbReference type="ChEBI" id="CHEBI:18420"/>
        <label>1</label>
    </ligand>
</feature>
<dbReference type="STRING" id="1184151.AW736_04140"/>
<evidence type="ECO:0000313" key="3">
    <source>
        <dbReference type="Proteomes" id="UP000078486"/>
    </source>
</evidence>
<comment type="cofactor">
    <cofactor evidence="1">
        <name>Mg(2+)</name>
        <dbReference type="ChEBI" id="CHEBI:18420"/>
    </cofactor>
    <text evidence="1">Binds 2 magnesium ions per subunit.</text>
</comment>
<dbReference type="AlphaFoldDB" id="A0A178IPU2"/>
<gene>
    <name evidence="2" type="ORF">AW736_04140</name>
</gene>
<sequence length="500" mass="54257">MKPIAQLEERIRACWLGKNIGGTLGGPHEGKPGLLALDFYNPVPQGVLPNDDLDLQVVWMHHLLQGGHRTATPDILAEAWARHVAFPFDEYGIAHRNHAYGLKGAARGAFDNFFAESMGAAIRSEMWACLAPGEPSRAAALARADAVVDHCGDGVLAEVFHAALQSAAFVEAGRERLLETALAFLPAGSRLKRGLLDTRRWWAETADWREVRARVIARYATGNFTDVVCNLCFELLGWLDGGDDFGRALCTAVNCGLDTDCTGATLGALFGIMNPGAIPEKWAWPIGPDVVLSKEILDVPAPANLDTLTEWTLRLRAQLRDFAGEPEPPAPHAPAGENPVAGRIALAEASSADEKILSRSSPPDAAGWRERFAHGHWHRWAAADFPASVRLLKMRFRTGENQSVKLMAFYRPGLTAWVDGRCALVLPENWCAGDVFTAPSFHRAGQSAVVFAAGALPPGEHELIIACRRPERDCAADLVAGLGDPATNQWLPRAFLRSEE</sequence>
<organism evidence="2 3">
    <name type="scientific">Termitidicoccus mucosus</name>
    <dbReference type="NCBI Taxonomy" id="1184151"/>
    <lineage>
        <taxon>Bacteria</taxon>
        <taxon>Pseudomonadati</taxon>
        <taxon>Verrucomicrobiota</taxon>
        <taxon>Opitutia</taxon>
        <taxon>Opitutales</taxon>
        <taxon>Opitutaceae</taxon>
        <taxon>Termitidicoccus</taxon>
    </lineage>
</organism>
<proteinExistence type="predicted"/>
<dbReference type="SUPFAM" id="SSF101478">
    <property type="entry name" value="ADP-ribosylglycohydrolase"/>
    <property type="match status" value="1"/>
</dbReference>
<reference evidence="2 3" key="1">
    <citation type="submission" date="2016-01" db="EMBL/GenBank/DDBJ databases">
        <title>High potential of lignocellulose degradation of a new Verrucomicrobia species.</title>
        <authorList>
            <person name="Wang Y."/>
            <person name="Shi Y."/>
            <person name="Qiu Z."/>
            <person name="Liu S."/>
            <person name="Yang H."/>
        </authorList>
    </citation>
    <scope>NUCLEOTIDE SEQUENCE [LARGE SCALE GENOMIC DNA]</scope>
    <source>
        <strain evidence="2 3">TSB47</strain>
    </source>
</reference>
<evidence type="ECO:0000313" key="2">
    <source>
        <dbReference type="EMBL" id="OAM91265.1"/>
    </source>
</evidence>
<protein>
    <recommendedName>
        <fullName evidence="4">ADP-ribosylglycohydrolase</fullName>
    </recommendedName>
</protein>
<dbReference type="Proteomes" id="UP000078486">
    <property type="component" value="Unassembled WGS sequence"/>
</dbReference>
<keyword evidence="1" id="KW-0460">Magnesium</keyword>
<comment type="caution">
    <text evidence="2">The sequence shown here is derived from an EMBL/GenBank/DDBJ whole genome shotgun (WGS) entry which is preliminary data.</text>
</comment>
<dbReference type="RefSeq" id="WP_068768981.1">
    <property type="nucleotide sequence ID" value="NZ_CP109796.1"/>
</dbReference>
<dbReference type="InterPro" id="IPR036705">
    <property type="entry name" value="Ribosyl_crysJ1_sf"/>
</dbReference>
<dbReference type="InterPro" id="IPR005502">
    <property type="entry name" value="Ribosyl_crysJ1"/>
</dbReference>
<accession>A0A178IPU2</accession>
<evidence type="ECO:0008006" key="4">
    <source>
        <dbReference type="Google" id="ProtNLM"/>
    </source>
</evidence>
<dbReference type="OrthoDB" id="9798107at2"/>
<name>A0A178IPU2_9BACT</name>
<keyword evidence="3" id="KW-1185">Reference proteome</keyword>
<dbReference type="GO" id="GO:0046872">
    <property type="term" value="F:metal ion binding"/>
    <property type="evidence" value="ECO:0007669"/>
    <property type="project" value="UniProtKB-KW"/>
</dbReference>
<dbReference type="Pfam" id="PF03747">
    <property type="entry name" value="ADP_ribosyl_GH"/>
    <property type="match status" value="1"/>
</dbReference>
<dbReference type="EMBL" id="LRRQ01000032">
    <property type="protein sequence ID" value="OAM91265.1"/>
    <property type="molecule type" value="Genomic_DNA"/>
</dbReference>